<keyword evidence="3" id="KW-1185">Reference proteome</keyword>
<reference evidence="3" key="1">
    <citation type="journal article" date="2019" name="Int. J. Syst. Evol. Microbiol.">
        <title>The Global Catalogue of Microorganisms (GCM) 10K type strain sequencing project: providing services to taxonomists for standard genome sequencing and annotation.</title>
        <authorList>
            <consortium name="The Broad Institute Genomics Platform"/>
            <consortium name="The Broad Institute Genome Sequencing Center for Infectious Disease"/>
            <person name="Wu L."/>
            <person name="Ma J."/>
        </authorList>
    </citation>
    <scope>NUCLEOTIDE SEQUENCE [LARGE SCALE GENOMIC DNA]</scope>
    <source>
        <strain evidence="3">JCM 4416</strain>
    </source>
</reference>
<gene>
    <name evidence="2" type="ORF">GCM10010285_37490</name>
</gene>
<accession>A0ABQ2T7R0</accession>
<evidence type="ECO:0000256" key="1">
    <source>
        <dbReference type="SAM" id="MobiDB-lite"/>
    </source>
</evidence>
<proteinExistence type="predicted"/>
<name>A0ABQ2T7R0_STREZ</name>
<evidence type="ECO:0000313" key="2">
    <source>
        <dbReference type="EMBL" id="GGS54396.1"/>
    </source>
</evidence>
<sequence>MSGALHGDPDPGDAERELESRKDARDGTAPPVHNGVRCAATEVLHRWKEAVNPSRTRWEGGGARGRAEANRGRVKVRPDGKRVLRPRPESASGTAESGRAAGVARPWRQDAPAPGRPNVLSRSTSW</sequence>
<dbReference type="Proteomes" id="UP000597853">
    <property type="component" value="Unassembled WGS sequence"/>
</dbReference>
<evidence type="ECO:0008006" key="4">
    <source>
        <dbReference type="Google" id="ProtNLM"/>
    </source>
</evidence>
<dbReference type="EMBL" id="BMTX01000010">
    <property type="protein sequence ID" value="GGS54396.1"/>
    <property type="molecule type" value="Genomic_DNA"/>
</dbReference>
<feature type="region of interest" description="Disordered" evidence="1">
    <location>
        <begin position="51"/>
        <end position="126"/>
    </location>
</feature>
<protein>
    <recommendedName>
        <fullName evidence="4">Transposase</fullName>
    </recommendedName>
</protein>
<organism evidence="2 3">
    <name type="scientific">Streptomyces pseudogriseolus</name>
    <name type="common">Streptomyces gancidicus</name>
    <name type="synonym">Streptomyces rubiginosus</name>
    <dbReference type="NCBI Taxonomy" id="36817"/>
    <lineage>
        <taxon>Bacteria</taxon>
        <taxon>Bacillati</taxon>
        <taxon>Actinomycetota</taxon>
        <taxon>Actinomycetes</taxon>
        <taxon>Kitasatosporales</taxon>
        <taxon>Streptomycetaceae</taxon>
        <taxon>Streptomyces</taxon>
        <taxon>Streptomyces pseudogriseolus group</taxon>
    </lineage>
</organism>
<feature type="compositionally biased region" description="Basic and acidic residues" evidence="1">
    <location>
        <begin position="65"/>
        <end position="88"/>
    </location>
</feature>
<evidence type="ECO:0000313" key="3">
    <source>
        <dbReference type="Proteomes" id="UP000597853"/>
    </source>
</evidence>
<comment type="caution">
    <text evidence="2">The sequence shown here is derived from an EMBL/GenBank/DDBJ whole genome shotgun (WGS) entry which is preliminary data.</text>
</comment>
<feature type="region of interest" description="Disordered" evidence="1">
    <location>
        <begin position="1"/>
        <end position="37"/>
    </location>
</feature>
<feature type="compositionally biased region" description="Basic and acidic residues" evidence="1">
    <location>
        <begin position="7"/>
        <end position="26"/>
    </location>
</feature>